<keyword evidence="1" id="KW-0810">Translation regulation</keyword>
<dbReference type="InterPro" id="IPR036567">
    <property type="entry name" value="RHF-like"/>
</dbReference>
<evidence type="ECO:0000256" key="1">
    <source>
        <dbReference type="ARBA" id="ARBA00022845"/>
    </source>
</evidence>
<dbReference type="PANTHER" id="PTHR33231">
    <property type="entry name" value="30S RIBOSOMAL PROTEIN"/>
    <property type="match status" value="1"/>
</dbReference>
<evidence type="ECO:0000256" key="5">
    <source>
        <dbReference type="ARBA" id="ARBA00041319"/>
    </source>
</evidence>
<protein>
    <recommendedName>
        <fullName evidence="4">Ribosome hibernation promoting factor</fullName>
    </recommendedName>
    <alternativeName>
        <fullName evidence="5">Hibernation factor HPF</fullName>
    </alternativeName>
</protein>
<dbReference type="NCBIfam" id="TIGR00741">
    <property type="entry name" value="yfiA"/>
    <property type="match status" value="1"/>
</dbReference>
<dbReference type="InterPro" id="IPR050574">
    <property type="entry name" value="HPF/YfiA_ribosome-assoc"/>
</dbReference>
<evidence type="ECO:0000313" key="6">
    <source>
        <dbReference type="EMBL" id="MBB5201612.1"/>
    </source>
</evidence>
<gene>
    <name evidence="6" type="ORF">HNR39_003465</name>
</gene>
<comment type="similarity">
    <text evidence="2">Belongs to the HPF/YfiA ribosome-associated protein family. Short HPF subfamily.</text>
</comment>
<accession>A0A840RWQ5</accession>
<dbReference type="RefSeq" id="WP_168054102.1">
    <property type="nucleotide sequence ID" value="NZ_JAAOZT010000003.1"/>
</dbReference>
<keyword evidence="7" id="KW-1185">Reference proteome</keyword>
<evidence type="ECO:0000256" key="4">
    <source>
        <dbReference type="ARBA" id="ARBA00041148"/>
    </source>
</evidence>
<organism evidence="6 7">
    <name type="scientific">Glaciimonas immobilis</name>
    <dbReference type="NCBI Taxonomy" id="728004"/>
    <lineage>
        <taxon>Bacteria</taxon>
        <taxon>Pseudomonadati</taxon>
        <taxon>Pseudomonadota</taxon>
        <taxon>Betaproteobacteria</taxon>
        <taxon>Burkholderiales</taxon>
        <taxon>Oxalobacteraceae</taxon>
        <taxon>Glaciimonas</taxon>
    </lineage>
</organism>
<dbReference type="GO" id="GO:0043024">
    <property type="term" value="F:ribosomal small subunit binding"/>
    <property type="evidence" value="ECO:0007669"/>
    <property type="project" value="TreeGrafter"/>
</dbReference>
<dbReference type="FunFam" id="3.30.160.100:FF:000001">
    <property type="entry name" value="Ribosome hibernation promoting factor"/>
    <property type="match status" value="1"/>
</dbReference>
<dbReference type="Proteomes" id="UP000571084">
    <property type="component" value="Unassembled WGS sequence"/>
</dbReference>
<dbReference type="EMBL" id="JACHHQ010000007">
    <property type="protein sequence ID" value="MBB5201612.1"/>
    <property type="molecule type" value="Genomic_DNA"/>
</dbReference>
<comment type="caution">
    <text evidence="6">The sequence shown here is derived from an EMBL/GenBank/DDBJ whole genome shotgun (WGS) entry which is preliminary data.</text>
</comment>
<proteinExistence type="inferred from homology"/>
<reference evidence="6 7" key="1">
    <citation type="submission" date="2020-08" db="EMBL/GenBank/DDBJ databases">
        <title>Genomic Encyclopedia of Type Strains, Phase IV (KMG-IV): sequencing the most valuable type-strain genomes for metagenomic binning, comparative biology and taxonomic classification.</title>
        <authorList>
            <person name="Goeker M."/>
        </authorList>
    </citation>
    <scope>NUCLEOTIDE SEQUENCE [LARGE SCALE GENOMIC DNA]</scope>
    <source>
        <strain evidence="6 7">DSM 23240</strain>
    </source>
</reference>
<dbReference type="AlphaFoldDB" id="A0A840RWQ5"/>
<dbReference type="Gene3D" id="3.30.160.100">
    <property type="entry name" value="Ribosome hibernation promotion factor-like"/>
    <property type="match status" value="1"/>
</dbReference>
<dbReference type="GO" id="GO:0045900">
    <property type="term" value="P:negative regulation of translational elongation"/>
    <property type="evidence" value="ECO:0007669"/>
    <property type="project" value="TreeGrafter"/>
</dbReference>
<dbReference type="Pfam" id="PF02482">
    <property type="entry name" value="Ribosomal_S30AE"/>
    <property type="match status" value="1"/>
</dbReference>
<dbReference type="PANTHER" id="PTHR33231:SF1">
    <property type="entry name" value="30S RIBOSOMAL PROTEIN"/>
    <property type="match status" value="1"/>
</dbReference>
<comment type="subunit">
    <text evidence="3">Associates exclusively with 100S ribosomes, which are dimers of 70S ribosomes.</text>
</comment>
<dbReference type="GO" id="GO:0022627">
    <property type="term" value="C:cytosolic small ribosomal subunit"/>
    <property type="evidence" value="ECO:0007669"/>
    <property type="project" value="TreeGrafter"/>
</dbReference>
<name>A0A840RWQ5_9BURK</name>
<dbReference type="InterPro" id="IPR003489">
    <property type="entry name" value="RHF/RaiA"/>
</dbReference>
<dbReference type="SUPFAM" id="SSF69754">
    <property type="entry name" value="Ribosome binding protein Y (YfiA homologue)"/>
    <property type="match status" value="1"/>
</dbReference>
<dbReference type="CDD" id="cd00552">
    <property type="entry name" value="RaiA"/>
    <property type="match status" value="1"/>
</dbReference>
<evidence type="ECO:0000313" key="7">
    <source>
        <dbReference type="Proteomes" id="UP000571084"/>
    </source>
</evidence>
<evidence type="ECO:0000256" key="2">
    <source>
        <dbReference type="ARBA" id="ARBA00038434"/>
    </source>
</evidence>
<evidence type="ECO:0000256" key="3">
    <source>
        <dbReference type="ARBA" id="ARBA00038695"/>
    </source>
</evidence>
<sequence length="117" mass="13440">MNFTISGHHLDVTPAIREHVLSKLERIKRHFDQVIDISVILTVDKITEKEKRQKAEINLRVKGKDLHAESIAHDLYAAIDLLIDKLDRQVIKYKDKLQNHQHSAIKHIPEDLPSAAA</sequence>